<keyword evidence="3" id="KW-1185">Reference proteome</keyword>
<feature type="transmembrane region" description="Helical" evidence="1">
    <location>
        <begin position="61"/>
        <end position="80"/>
    </location>
</feature>
<dbReference type="STRING" id="418495.SAMN05216215_1005119"/>
<evidence type="ECO:0000256" key="1">
    <source>
        <dbReference type="SAM" id="Phobius"/>
    </source>
</evidence>
<feature type="transmembrane region" description="Helical" evidence="1">
    <location>
        <begin position="122"/>
        <end position="140"/>
    </location>
</feature>
<feature type="transmembrane region" description="Helical" evidence="1">
    <location>
        <begin position="7"/>
        <end position="29"/>
    </location>
</feature>
<dbReference type="Proteomes" id="UP000199529">
    <property type="component" value="Unassembled WGS sequence"/>
</dbReference>
<organism evidence="2 3">
    <name type="scientific">Saccharopolyspora shandongensis</name>
    <dbReference type="NCBI Taxonomy" id="418495"/>
    <lineage>
        <taxon>Bacteria</taxon>
        <taxon>Bacillati</taxon>
        <taxon>Actinomycetota</taxon>
        <taxon>Actinomycetes</taxon>
        <taxon>Pseudonocardiales</taxon>
        <taxon>Pseudonocardiaceae</taxon>
        <taxon>Saccharopolyspora</taxon>
    </lineage>
</organism>
<reference evidence="3" key="1">
    <citation type="submission" date="2016-10" db="EMBL/GenBank/DDBJ databases">
        <authorList>
            <person name="Varghese N."/>
            <person name="Submissions S."/>
        </authorList>
    </citation>
    <scope>NUCLEOTIDE SEQUENCE [LARGE SCALE GENOMIC DNA]</scope>
    <source>
        <strain evidence="3">CGMCC 4.3530</strain>
    </source>
</reference>
<accession>A0A1H2WC86</accession>
<dbReference type="OrthoDB" id="3688737at2"/>
<dbReference type="RefSeq" id="WP_093262664.1">
    <property type="nucleotide sequence ID" value="NZ_FNOK01000005.1"/>
</dbReference>
<evidence type="ECO:0000313" key="2">
    <source>
        <dbReference type="EMBL" id="SDW78147.1"/>
    </source>
</evidence>
<dbReference type="EMBL" id="FNOK01000005">
    <property type="protein sequence ID" value="SDW78147.1"/>
    <property type="molecule type" value="Genomic_DNA"/>
</dbReference>
<keyword evidence="1" id="KW-0472">Membrane</keyword>
<proteinExistence type="predicted"/>
<evidence type="ECO:0000313" key="3">
    <source>
        <dbReference type="Proteomes" id="UP000199529"/>
    </source>
</evidence>
<name>A0A1H2WC86_9PSEU</name>
<keyword evidence="1" id="KW-0812">Transmembrane</keyword>
<feature type="transmembrane region" description="Helical" evidence="1">
    <location>
        <begin position="87"/>
        <end position="110"/>
    </location>
</feature>
<dbReference type="AlphaFoldDB" id="A0A1H2WC86"/>
<gene>
    <name evidence="2" type="ORF">SAMN05216215_1005119</name>
</gene>
<protein>
    <recommendedName>
        <fullName evidence="4">DUF1648 domain-containing protein</fullName>
    </recommendedName>
</protein>
<sequence>MSVRSRYLWFVGGWTVLIALLMIAVPLLLRTRLPEPIAIEWTSSGAPKSSSSLRDFLFDKLVWWLAVAAVWSVFGVRGVLRRRGLAWAGAALGVFGSLMLGTVVLTTLTNLNAPDFRDTVDLHAQGWLLLGGALAGWLGWRLGSQSARVAATD</sequence>
<evidence type="ECO:0008006" key="4">
    <source>
        <dbReference type="Google" id="ProtNLM"/>
    </source>
</evidence>
<keyword evidence="1" id="KW-1133">Transmembrane helix</keyword>